<feature type="transmembrane region" description="Helical" evidence="1">
    <location>
        <begin position="34"/>
        <end position="54"/>
    </location>
</feature>
<name>A0A1H2QMQ6_9FLAO</name>
<dbReference type="RefSeq" id="WP_090118511.1">
    <property type="nucleotide sequence ID" value="NZ_FNNJ01000001.1"/>
</dbReference>
<dbReference type="Proteomes" id="UP000199595">
    <property type="component" value="Unassembled WGS sequence"/>
</dbReference>
<feature type="transmembrane region" description="Helical" evidence="1">
    <location>
        <begin position="116"/>
        <end position="140"/>
    </location>
</feature>
<dbReference type="STRING" id="762486.SAMN05444411_10142"/>
<keyword evidence="1" id="KW-0472">Membrane</keyword>
<feature type="transmembrane region" description="Helical" evidence="1">
    <location>
        <begin position="90"/>
        <end position="110"/>
    </location>
</feature>
<dbReference type="AlphaFoldDB" id="A0A1H2QMQ6"/>
<keyword evidence="1" id="KW-1133">Transmembrane helix</keyword>
<evidence type="ECO:0000313" key="2">
    <source>
        <dbReference type="EMBL" id="SDW08487.1"/>
    </source>
</evidence>
<sequence>MSDKYAYIIIYAIILITGIVSYKKYNHSLLLKFWLYFLVYSFLTELVASYFIHILKVRAYLLYNLWGIISTLFYLIFYSYILKKKIRKRFAFLLIMVFVVYTIIELLFYKKIQSDILVFNSIIGMLLTVLIILIYYIELLNSDSILTLQKSLFFWISLGVLIFNIGLIPVYVIGELIDWQGIFNYIILILNIVMAGCFITGFTASKKEFNN</sequence>
<dbReference type="OrthoDB" id="1453530at2"/>
<feature type="transmembrane region" description="Helical" evidence="1">
    <location>
        <begin position="152"/>
        <end position="173"/>
    </location>
</feature>
<organism evidence="2 3">
    <name type="scientific">Lutibacter oricola</name>
    <dbReference type="NCBI Taxonomy" id="762486"/>
    <lineage>
        <taxon>Bacteria</taxon>
        <taxon>Pseudomonadati</taxon>
        <taxon>Bacteroidota</taxon>
        <taxon>Flavobacteriia</taxon>
        <taxon>Flavobacteriales</taxon>
        <taxon>Flavobacteriaceae</taxon>
        <taxon>Lutibacter</taxon>
    </lineage>
</organism>
<protein>
    <submittedName>
        <fullName evidence="2">Uncharacterized protein</fullName>
    </submittedName>
</protein>
<dbReference type="EMBL" id="FNNJ01000001">
    <property type="protein sequence ID" value="SDW08487.1"/>
    <property type="molecule type" value="Genomic_DNA"/>
</dbReference>
<proteinExistence type="predicted"/>
<reference evidence="2 3" key="1">
    <citation type="submission" date="2016-10" db="EMBL/GenBank/DDBJ databases">
        <authorList>
            <person name="de Groot N.N."/>
        </authorList>
    </citation>
    <scope>NUCLEOTIDE SEQUENCE [LARGE SCALE GENOMIC DNA]</scope>
    <source>
        <strain evidence="2 3">DSM 24956</strain>
    </source>
</reference>
<evidence type="ECO:0000313" key="3">
    <source>
        <dbReference type="Proteomes" id="UP000199595"/>
    </source>
</evidence>
<feature type="transmembrane region" description="Helical" evidence="1">
    <location>
        <begin position="6"/>
        <end position="22"/>
    </location>
</feature>
<feature type="transmembrane region" description="Helical" evidence="1">
    <location>
        <begin position="185"/>
        <end position="204"/>
    </location>
</feature>
<gene>
    <name evidence="2" type="ORF">SAMN05444411_10142</name>
</gene>
<accession>A0A1H2QMQ6</accession>
<evidence type="ECO:0000256" key="1">
    <source>
        <dbReference type="SAM" id="Phobius"/>
    </source>
</evidence>
<feature type="transmembrane region" description="Helical" evidence="1">
    <location>
        <begin position="60"/>
        <end position="78"/>
    </location>
</feature>
<keyword evidence="3" id="KW-1185">Reference proteome</keyword>
<keyword evidence="1" id="KW-0812">Transmembrane</keyword>